<dbReference type="Pfam" id="PF00096">
    <property type="entry name" value="zf-C2H2"/>
    <property type="match status" value="2"/>
</dbReference>
<evidence type="ECO:0000259" key="11">
    <source>
        <dbReference type="PROSITE" id="PS50157"/>
    </source>
</evidence>
<dbReference type="EMBL" id="KZ149995">
    <property type="protein sequence ID" value="PZC75458.1"/>
    <property type="molecule type" value="Genomic_DNA"/>
</dbReference>
<proteinExistence type="predicted"/>
<dbReference type="GO" id="GO:0000981">
    <property type="term" value="F:DNA-binding transcription factor activity, RNA polymerase II-specific"/>
    <property type="evidence" value="ECO:0007669"/>
    <property type="project" value="TreeGrafter"/>
</dbReference>
<evidence type="ECO:0000256" key="3">
    <source>
        <dbReference type="ARBA" id="ARBA00022737"/>
    </source>
</evidence>
<dbReference type="InterPro" id="IPR036236">
    <property type="entry name" value="Znf_C2H2_sf"/>
</dbReference>
<comment type="subcellular location">
    <subcellularLocation>
        <location evidence="1">Nucleus</location>
    </subcellularLocation>
</comment>
<evidence type="ECO:0000256" key="10">
    <source>
        <dbReference type="PROSITE-ProRule" id="PRU00042"/>
    </source>
</evidence>
<evidence type="ECO:0000256" key="9">
    <source>
        <dbReference type="ARBA" id="ARBA00023242"/>
    </source>
</evidence>
<dbReference type="FunFam" id="3.30.160.60:FF:000325">
    <property type="entry name" value="ZFP90 zinc finger protein"/>
    <property type="match status" value="1"/>
</dbReference>
<keyword evidence="8" id="KW-0804">Transcription</keyword>
<keyword evidence="6" id="KW-0805">Transcription regulation</keyword>
<dbReference type="AlphaFoldDB" id="A0A2W1BKP2"/>
<keyword evidence="3" id="KW-0677">Repeat</keyword>
<evidence type="ECO:0000256" key="4">
    <source>
        <dbReference type="ARBA" id="ARBA00022771"/>
    </source>
</evidence>
<feature type="domain" description="C2H2-type" evidence="11">
    <location>
        <begin position="316"/>
        <end position="343"/>
    </location>
</feature>
<evidence type="ECO:0000313" key="12">
    <source>
        <dbReference type="EMBL" id="PZC75458.1"/>
    </source>
</evidence>
<dbReference type="GO" id="GO:0005634">
    <property type="term" value="C:nucleus"/>
    <property type="evidence" value="ECO:0007669"/>
    <property type="project" value="UniProtKB-SubCell"/>
</dbReference>
<evidence type="ECO:0000256" key="6">
    <source>
        <dbReference type="ARBA" id="ARBA00023015"/>
    </source>
</evidence>
<gene>
    <name evidence="12" type="primary">HaOG206067</name>
    <name evidence="12" type="ORF">B5X24_HaOG206067</name>
</gene>
<keyword evidence="7" id="KW-0238">DNA-binding</keyword>
<dbReference type="SMART" id="SM00355">
    <property type="entry name" value="ZnF_C2H2"/>
    <property type="match status" value="6"/>
</dbReference>
<protein>
    <recommendedName>
        <fullName evidence="11">C2H2-type domain-containing protein</fullName>
    </recommendedName>
</protein>
<evidence type="ECO:0000256" key="8">
    <source>
        <dbReference type="ARBA" id="ARBA00023163"/>
    </source>
</evidence>
<feature type="domain" description="C2H2-type" evidence="11">
    <location>
        <begin position="486"/>
        <end position="508"/>
    </location>
</feature>
<dbReference type="PANTHER" id="PTHR24379">
    <property type="entry name" value="KRAB AND ZINC FINGER DOMAIN-CONTAINING"/>
    <property type="match status" value="1"/>
</dbReference>
<keyword evidence="4 10" id="KW-0863">Zinc-finger</keyword>
<reference evidence="12 13" key="1">
    <citation type="journal article" date="2017" name="BMC Biol.">
        <title>Genomic innovations, transcriptional plasticity and gene loss underlying the evolution and divergence of two highly polyphagous and invasive Helicoverpa pest species.</title>
        <authorList>
            <person name="Pearce S.L."/>
            <person name="Clarke D.F."/>
            <person name="East P.D."/>
            <person name="Elfekih S."/>
            <person name="Gordon K.H."/>
            <person name="Jermiin L.S."/>
            <person name="McGaughran A."/>
            <person name="Oakeshott J.G."/>
            <person name="Papanikolaou A."/>
            <person name="Perera O.P."/>
            <person name="Rane R.V."/>
            <person name="Richards S."/>
            <person name="Tay W.T."/>
            <person name="Walsh T.K."/>
            <person name="Anderson A."/>
            <person name="Anderson C.J."/>
            <person name="Asgari S."/>
            <person name="Board P.G."/>
            <person name="Bretschneider A."/>
            <person name="Campbell P.M."/>
            <person name="Chertemps T."/>
            <person name="Christeller J.T."/>
            <person name="Coppin C.W."/>
            <person name="Downes S.J."/>
            <person name="Duan G."/>
            <person name="Farnsworth C.A."/>
            <person name="Good R.T."/>
            <person name="Han L.B."/>
            <person name="Han Y.C."/>
            <person name="Hatje K."/>
            <person name="Horne I."/>
            <person name="Huang Y.P."/>
            <person name="Hughes D.S."/>
            <person name="Jacquin-Joly E."/>
            <person name="James W."/>
            <person name="Jhangiani S."/>
            <person name="Kollmar M."/>
            <person name="Kuwar S.S."/>
            <person name="Li S."/>
            <person name="Liu N.Y."/>
            <person name="Maibeche M.T."/>
            <person name="Miller J.R."/>
            <person name="Montagne N."/>
            <person name="Perry T."/>
            <person name="Qu J."/>
            <person name="Song S.V."/>
            <person name="Sutton G.G."/>
            <person name="Vogel H."/>
            <person name="Walenz B.P."/>
            <person name="Xu W."/>
            <person name="Zhang H.J."/>
            <person name="Zou Z."/>
            <person name="Batterham P."/>
            <person name="Edwards O.R."/>
            <person name="Feyereisen R."/>
            <person name="Gibbs R.A."/>
            <person name="Heckel D.G."/>
            <person name="McGrath A."/>
            <person name="Robin C."/>
            <person name="Scherer S.E."/>
            <person name="Worley K.C."/>
            <person name="Wu Y.D."/>
        </authorList>
    </citation>
    <scope>NUCLEOTIDE SEQUENCE [LARGE SCALE GENOMIC DNA]</scope>
    <source>
        <strain evidence="12">Harm_GR_Male_#8</strain>
        <tissue evidence="12">Whole organism</tissue>
    </source>
</reference>
<evidence type="ECO:0000256" key="1">
    <source>
        <dbReference type="ARBA" id="ARBA00004123"/>
    </source>
</evidence>
<dbReference type="PROSITE" id="PS00028">
    <property type="entry name" value="ZINC_FINGER_C2H2_1"/>
    <property type="match status" value="4"/>
</dbReference>
<dbReference type="PROSITE" id="PS50157">
    <property type="entry name" value="ZINC_FINGER_C2H2_2"/>
    <property type="match status" value="3"/>
</dbReference>
<accession>A0A2W1BKP2</accession>
<dbReference type="PANTHER" id="PTHR24379:SF127">
    <property type="entry name" value="BLOODY FINGERS-RELATED"/>
    <property type="match status" value="1"/>
</dbReference>
<evidence type="ECO:0000256" key="5">
    <source>
        <dbReference type="ARBA" id="ARBA00022833"/>
    </source>
</evidence>
<evidence type="ECO:0000256" key="7">
    <source>
        <dbReference type="ARBA" id="ARBA00023125"/>
    </source>
</evidence>
<keyword evidence="5" id="KW-0862">Zinc</keyword>
<sequence>MMEKHGYNDFDRNFLKIPVPVSCIYPDEEKCEQEGTLQDKLLPEFSLTQNPGLFIPNPESVFRRVSILKRSHKHQKMVLKPQESILKLKPSDQSESVDSKANIKLIPALNGQNSVFEKQEKASENVMDIVKVKEEPIDSDDSSNLVIKEEPMDFDYDDFAIQDNTTDTIQESPNADYDEDIVKSENSEYEDDIIKLNINIEDILAKQESSRVFAFEPDSNIKSEPAVDTNIEVEKDSILEPEVIISQEGEERKRLYGCSKCPFKGKQENYLRHITLDCLYSTVANRKKFICVRTGQFYKTIKKYLLHFLEHGYEPLCCPDCSKQFNTYSKLGSHVLGHVKQNFVRIKKISERLVADAKPEYQCRKCLKIVILQEYFQHWESHICDAKVPEKKEVVAAPRLVTDMSETAIQECIKTLQRKPKDCVYCKRRFQRVNECKRHVIEHLLMDAYTQKQILGLLKCQICQAGYPTPEKYKQHMRNHASLPVYKCELCDRTFSDSSNFTKHKKVHNLKVIICDLCGKKFQSKAKLAVHIEQHETTSPLACDKCDKVFYFESENIAMYAPILSLFIKLKFRFYE</sequence>
<organism evidence="12 13">
    <name type="scientific">Helicoverpa armigera</name>
    <name type="common">Cotton bollworm</name>
    <name type="synonym">Heliothis armigera</name>
    <dbReference type="NCBI Taxonomy" id="29058"/>
    <lineage>
        <taxon>Eukaryota</taxon>
        <taxon>Metazoa</taxon>
        <taxon>Ecdysozoa</taxon>
        <taxon>Arthropoda</taxon>
        <taxon>Hexapoda</taxon>
        <taxon>Insecta</taxon>
        <taxon>Pterygota</taxon>
        <taxon>Neoptera</taxon>
        <taxon>Endopterygota</taxon>
        <taxon>Lepidoptera</taxon>
        <taxon>Glossata</taxon>
        <taxon>Ditrysia</taxon>
        <taxon>Noctuoidea</taxon>
        <taxon>Noctuidae</taxon>
        <taxon>Heliothinae</taxon>
        <taxon>Helicoverpa</taxon>
    </lineage>
</organism>
<dbReference type="GO" id="GO:0008270">
    <property type="term" value="F:zinc ion binding"/>
    <property type="evidence" value="ECO:0007669"/>
    <property type="project" value="UniProtKB-KW"/>
</dbReference>
<feature type="domain" description="C2H2-type" evidence="11">
    <location>
        <begin position="513"/>
        <end position="540"/>
    </location>
</feature>
<name>A0A2W1BKP2_HELAM</name>
<evidence type="ECO:0000313" key="13">
    <source>
        <dbReference type="Proteomes" id="UP000249218"/>
    </source>
</evidence>
<keyword evidence="2" id="KW-0479">Metal-binding</keyword>
<dbReference type="Gene3D" id="3.30.160.60">
    <property type="entry name" value="Classic Zinc Finger"/>
    <property type="match status" value="3"/>
</dbReference>
<dbReference type="InterPro" id="IPR013087">
    <property type="entry name" value="Znf_C2H2_type"/>
</dbReference>
<keyword evidence="9" id="KW-0539">Nucleus</keyword>
<dbReference type="GO" id="GO:0000977">
    <property type="term" value="F:RNA polymerase II transcription regulatory region sequence-specific DNA binding"/>
    <property type="evidence" value="ECO:0007669"/>
    <property type="project" value="TreeGrafter"/>
</dbReference>
<dbReference type="OrthoDB" id="6077919at2759"/>
<keyword evidence="13" id="KW-1185">Reference proteome</keyword>
<evidence type="ECO:0000256" key="2">
    <source>
        <dbReference type="ARBA" id="ARBA00022723"/>
    </source>
</evidence>
<dbReference type="SUPFAM" id="SSF57667">
    <property type="entry name" value="beta-beta-alpha zinc fingers"/>
    <property type="match status" value="2"/>
</dbReference>
<dbReference type="Proteomes" id="UP000249218">
    <property type="component" value="Unassembled WGS sequence"/>
</dbReference>